<proteinExistence type="predicted"/>
<organism evidence="1 2">
    <name type="scientific">Hygrophoropsis aurantiaca</name>
    <dbReference type="NCBI Taxonomy" id="72124"/>
    <lineage>
        <taxon>Eukaryota</taxon>
        <taxon>Fungi</taxon>
        <taxon>Dikarya</taxon>
        <taxon>Basidiomycota</taxon>
        <taxon>Agaricomycotina</taxon>
        <taxon>Agaricomycetes</taxon>
        <taxon>Agaricomycetidae</taxon>
        <taxon>Boletales</taxon>
        <taxon>Coniophorineae</taxon>
        <taxon>Hygrophoropsidaceae</taxon>
        <taxon>Hygrophoropsis</taxon>
    </lineage>
</organism>
<comment type="caution">
    <text evidence="1">The sequence shown here is derived from an EMBL/GenBank/DDBJ whole genome shotgun (WGS) entry which is preliminary data.</text>
</comment>
<gene>
    <name evidence="1" type="ORF">BJ138DRAFT_1116221</name>
</gene>
<accession>A0ACB8A4P6</accession>
<sequence>MTHQDIIDIVDRANGEGAFVFIERNVHSCSYLQVAPTPFVLGTTIAETADIGCGVLTVPSSFPANQHTPYFANIIQRVISDPTLTVLYIEDHIAAKLLVDTVRISANFEVALRC</sequence>
<dbReference type="Proteomes" id="UP000790377">
    <property type="component" value="Unassembled WGS sequence"/>
</dbReference>
<evidence type="ECO:0000313" key="2">
    <source>
        <dbReference type="Proteomes" id="UP000790377"/>
    </source>
</evidence>
<name>A0ACB8A4P6_9AGAM</name>
<evidence type="ECO:0000313" key="1">
    <source>
        <dbReference type="EMBL" id="KAH7907987.1"/>
    </source>
</evidence>
<protein>
    <submittedName>
        <fullName evidence="1">Uncharacterized protein</fullName>
    </submittedName>
</protein>
<reference evidence="1" key="1">
    <citation type="journal article" date="2021" name="New Phytol.">
        <title>Evolutionary innovations through gain and loss of genes in the ectomycorrhizal Boletales.</title>
        <authorList>
            <person name="Wu G."/>
            <person name="Miyauchi S."/>
            <person name="Morin E."/>
            <person name="Kuo A."/>
            <person name="Drula E."/>
            <person name="Varga T."/>
            <person name="Kohler A."/>
            <person name="Feng B."/>
            <person name="Cao Y."/>
            <person name="Lipzen A."/>
            <person name="Daum C."/>
            <person name="Hundley H."/>
            <person name="Pangilinan J."/>
            <person name="Johnson J."/>
            <person name="Barry K."/>
            <person name="LaButti K."/>
            <person name="Ng V."/>
            <person name="Ahrendt S."/>
            <person name="Min B."/>
            <person name="Choi I.G."/>
            <person name="Park H."/>
            <person name="Plett J.M."/>
            <person name="Magnuson J."/>
            <person name="Spatafora J.W."/>
            <person name="Nagy L.G."/>
            <person name="Henrissat B."/>
            <person name="Grigoriev I.V."/>
            <person name="Yang Z.L."/>
            <person name="Xu J."/>
            <person name="Martin F.M."/>
        </authorList>
    </citation>
    <scope>NUCLEOTIDE SEQUENCE</scope>
    <source>
        <strain evidence="1">ATCC 28755</strain>
    </source>
</reference>
<dbReference type="EMBL" id="MU267854">
    <property type="protein sequence ID" value="KAH7907987.1"/>
    <property type="molecule type" value="Genomic_DNA"/>
</dbReference>
<keyword evidence="2" id="KW-1185">Reference proteome</keyword>